<dbReference type="SUPFAM" id="SSF52343">
    <property type="entry name" value="Ferredoxin reductase-like, C-terminal NADP-linked domain"/>
    <property type="match status" value="1"/>
</dbReference>
<keyword evidence="17" id="KW-1185">Reference proteome</keyword>
<keyword evidence="6" id="KW-0949">S-adenosyl-L-methionine</keyword>
<dbReference type="InterPro" id="IPR017927">
    <property type="entry name" value="FAD-bd_FR_type"/>
</dbReference>
<keyword evidence="9" id="KW-0560">Oxidoreductase</keyword>
<comment type="cofactor">
    <cofactor evidence="2">
        <name>FAD</name>
        <dbReference type="ChEBI" id="CHEBI:57692"/>
    </cofactor>
</comment>
<dbReference type="GO" id="GO:0030586">
    <property type="term" value="F:[methionine synthase] reductase (NADPH) activity"/>
    <property type="evidence" value="ECO:0007669"/>
    <property type="project" value="UniProtKB-EC"/>
</dbReference>
<evidence type="ECO:0000256" key="9">
    <source>
        <dbReference type="ARBA" id="ARBA00023002"/>
    </source>
</evidence>
<evidence type="ECO:0000259" key="15">
    <source>
        <dbReference type="PROSITE" id="PS51384"/>
    </source>
</evidence>
<dbReference type="PANTHER" id="PTHR19384:SF84">
    <property type="entry name" value="METHIONINE SYNTHASE REDUCTASE"/>
    <property type="match status" value="1"/>
</dbReference>
<dbReference type="Proteomes" id="UP001153069">
    <property type="component" value="Unassembled WGS sequence"/>
</dbReference>
<evidence type="ECO:0000256" key="13">
    <source>
        <dbReference type="SAM" id="MobiDB-lite"/>
    </source>
</evidence>
<feature type="compositionally biased region" description="Basic and acidic residues" evidence="13">
    <location>
        <begin position="434"/>
        <end position="443"/>
    </location>
</feature>
<dbReference type="InterPro" id="IPR001094">
    <property type="entry name" value="Flavdoxin-like"/>
</dbReference>
<protein>
    <recommendedName>
        <fullName evidence="12">Methionine synthase reductase</fullName>
        <ecNumber evidence="11">1.16.1.8</ecNumber>
    </recommendedName>
</protein>
<proteinExistence type="predicted"/>
<accession>A0A9N8D5W5</accession>
<dbReference type="Pfam" id="PF00175">
    <property type="entry name" value="NAD_binding_1"/>
    <property type="match status" value="1"/>
</dbReference>
<evidence type="ECO:0000256" key="10">
    <source>
        <dbReference type="ARBA" id="ARBA00023167"/>
    </source>
</evidence>
<feature type="compositionally biased region" description="Polar residues" evidence="13">
    <location>
        <begin position="217"/>
        <end position="226"/>
    </location>
</feature>
<feature type="compositionally biased region" description="Polar residues" evidence="13">
    <location>
        <begin position="184"/>
        <end position="194"/>
    </location>
</feature>
<dbReference type="Gene3D" id="3.40.50.360">
    <property type="match status" value="2"/>
</dbReference>
<keyword evidence="7" id="KW-0274">FAD</keyword>
<dbReference type="PRINTS" id="PR00369">
    <property type="entry name" value="FLAVODOXIN"/>
</dbReference>
<evidence type="ECO:0000256" key="6">
    <source>
        <dbReference type="ARBA" id="ARBA00022691"/>
    </source>
</evidence>
<organism evidence="16 17">
    <name type="scientific">Seminavis robusta</name>
    <dbReference type="NCBI Taxonomy" id="568900"/>
    <lineage>
        <taxon>Eukaryota</taxon>
        <taxon>Sar</taxon>
        <taxon>Stramenopiles</taxon>
        <taxon>Ochrophyta</taxon>
        <taxon>Bacillariophyta</taxon>
        <taxon>Bacillariophyceae</taxon>
        <taxon>Bacillariophycidae</taxon>
        <taxon>Naviculales</taxon>
        <taxon>Naviculaceae</taxon>
        <taxon>Seminavis</taxon>
    </lineage>
</organism>
<keyword evidence="10" id="KW-0486">Methionine biosynthesis</keyword>
<dbReference type="EMBL" id="CAICTM010000013">
    <property type="protein sequence ID" value="CAB9497042.1"/>
    <property type="molecule type" value="Genomic_DNA"/>
</dbReference>
<evidence type="ECO:0000256" key="2">
    <source>
        <dbReference type="ARBA" id="ARBA00001974"/>
    </source>
</evidence>
<dbReference type="GO" id="GO:0050660">
    <property type="term" value="F:flavin adenine dinucleotide binding"/>
    <property type="evidence" value="ECO:0007669"/>
    <property type="project" value="TreeGrafter"/>
</dbReference>
<feature type="domain" description="Flavodoxin-like" evidence="14">
    <location>
        <begin position="234"/>
        <end position="395"/>
    </location>
</feature>
<dbReference type="InterPro" id="IPR001433">
    <property type="entry name" value="OxRdtase_FAD/NAD-bd"/>
</dbReference>
<dbReference type="EC" id="1.16.1.8" evidence="11"/>
<evidence type="ECO:0000256" key="8">
    <source>
        <dbReference type="ARBA" id="ARBA00022857"/>
    </source>
</evidence>
<dbReference type="InterPro" id="IPR029039">
    <property type="entry name" value="Flavoprotein-like_sf"/>
</dbReference>
<dbReference type="PROSITE" id="PS50902">
    <property type="entry name" value="FLAVODOXIN_LIKE"/>
    <property type="match status" value="2"/>
</dbReference>
<evidence type="ECO:0000256" key="12">
    <source>
        <dbReference type="ARBA" id="ARBA00040659"/>
    </source>
</evidence>
<dbReference type="GO" id="GO:0010181">
    <property type="term" value="F:FMN binding"/>
    <property type="evidence" value="ECO:0007669"/>
    <property type="project" value="InterPro"/>
</dbReference>
<sequence>MSTLYILYGSATGNAEYIAKDLAAKGPPAPFQSVVCEALEKFKKHADSVWSKPPPSGMRKHGLVIVCSTTGNGDAPENASRFARYVKRKTTIEAKAFQHVCYAVLGLGDTNYDIFCGAAKALDKKLEEAGGERIKRVACADEATGLEEGVEPWTASILEEITKACFSSSSSNNSNKIKEEKSNDPVSTTQQVTTEPPKEEEIVKTPKLAKEAPKPNPTSKPKTLNKNVKSESPLFILYGSATGNAEQIAKDLAATYNMFLSNPDAFTYFPSVVCCDLNGWRKNCLPIWEKAPANGGKHGVLVVTSTTGNADPPENSDRFARWIKRKQTIAAAPLQHSAFSVLGLGDTNYDVFCAIGKAVDKQLEVLGGSRAKPLVCADEATGLEEVVDPWVASILLEISLACQPDSSATSGNDENVPPENTSNSTPKESSSEIQEEKKMDSSADLKQQSAVVVSSSTGVRTLCSILNLDCKCPLEEVNTSCLPKIGTSMSSCALLSHLEEEQILQAASADDDRVTVSSASSSAIHYTLQKPFESTICNARYLTTTPTDAAQKAAGILSASASADASLIQQAADVYTELFPLTVSDSVSADNVERNGKRVIELTLTLPDDFTLEYTPGDSLGLIVENPPVAVDFVLGMLKQHQGILPDQRVSIDKGNPMTVREAISREVDLSSPLKSKRILSNLSQHATDCEDRKALQLLASKTPEGEKAFECFVDQQRLSVVDILQEFPSCQCIPLTALLGILPGIPPRYYSVSSSPLASQQELSLTVSFSVVDYVTPSLLSVDQAERGLRRKKGIATSHLEVLSSSFLAGGSAGAAPMTVKIFPKPTADFRMPASLATPMVLIGPGTGIAPFMGFLQHRRAMLSNMESKEAASSVVEGTWRGGFEMEEDDLKISKGDASGLSVGADFMRKNQSVGSVDVFFGCRHQDHDWLYRSDMQDLKADGTIASLYTAFSRDTNGSSNGHKRKYVQDIMLHDTDCSARLRSLILEKKASVFICGDGNAMAKDVQSALTQIIGEGLDGSDEKAAKLYVEKMKKDKRYLVDIWTS</sequence>
<evidence type="ECO:0000256" key="11">
    <source>
        <dbReference type="ARBA" id="ARBA00039088"/>
    </source>
</evidence>
<evidence type="ECO:0000256" key="5">
    <source>
        <dbReference type="ARBA" id="ARBA00022643"/>
    </source>
</evidence>
<evidence type="ECO:0000256" key="1">
    <source>
        <dbReference type="ARBA" id="ARBA00001917"/>
    </source>
</evidence>
<dbReference type="PANTHER" id="PTHR19384">
    <property type="entry name" value="NITRIC OXIDE SYNTHASE-RELATED"/>
    <property type="match status" value="1"/>
</dbReference>
<dbReference type="Gene3D" id="3.40.50.80">
    <property type="entry name" value="Nucleotide-binding domain of ferredoxin-NADP reductase (FNR) module"/>
    <property type="match status" value="1"/>
</dbReference>
<feature type="domain" description="Flavodoxin-like" evidence="14">
    <location>
        <begin position="4"/>
        <end position="158"/>
    </location>
</feature>
<reference evidence="16" key="1">
    <citation type="submission" date="2020-06" db="EMBL/GenBank/DDBJ databases">
        <authorList>
            <consortium name="Plant Systems Biology data submission"/>
        </authorList>
    </citation>
    <scope>NUCLEOTIDE SEQUENCE</scope>
    <source>
        <strain evidence="16">D6</strain>
    </source>
</reference>
<dbReference type="InterPro" id="IPR017938">
    <property type="entry name" value="Riboflavin_synthase-like_b-brl"/>
</dbReference>
<feature type="region of interest" description="Disordered" evidence="13">
    <location>
        <begin position="405"/>
        <end position="446"/>
    </location>
</feature>
<evidence type="ECO:0000313" key="16">
    <source>
        <dbReference type="EMBL" id="CAB9497042.1"/>
    </source>
</evidence>
<feature type="region of interest" description="Disordered" evidence="13">
    <location>
        <begin position="167"/>
        <end position="226"/>
    </location>
</feature>
<dbReference type="GO" id="GO:0005829">
    <property type="term" value="C:cytosol"/>
    <property type="evidence" value="ECO:0007669"/>
    <property type="project" value="TreeGrafter"/>
</dbReference>
<dbReference type="PROSITE" id="PS51384">
    <property type="entry name" value="FAD_FR"/>
    <property type="match status" value="1"/>
</dbReference>
<evidence type="ECO:0000313" key="17">
    <source>
        <dbReference type="Proteomes" id="UP001153069"/>
    </source>
</evidence>
<keyword evidence="3" id="KW-0028">Amino-acid biosynthesis</keyword>
<dbReference type="GO" id="GO:0009086">
    <property type="term" value="P:methionine biosynthetic process"/>
    <property type="evidence" value="ECO:0007669"/>
    <property type="project" value="UniProtKB-KW"/>
</dbReference>
<dbReference type="GO" id="GO:0050667">
    <property type="term" value="P:homocysteine metabolic process"/>
    <property type="evidence" value="ECO:0007669"/>
    <property type="project" value="TreeGrafter"/>
</dbReference>
<dbReference type="PRINTS" id="PR00371">
    <property type="entry name" value="FPNCR"/>
</dbReference>
<dbReference type="SUPFAM" id="SSF52218">
    <property type="entry name" value="Flavoproteins"/>
    <property type="match status" value="2"/>
</dbReference>
<dbReference type="InterPro" id="IPR003097">
    <property type="entry name" value="CysJ-like_FAD-binding"/>
</dbReference>
<evidence type="ECO:0000259" key="14">
    <source>
        <dbReference type="PROSITE" id="PS50902"/>
    </source>
</evidence>
<keyword evidence="4" id="KW-0285">Flavoprotein</keyword>
<dbReference type="Gene3D" id="2.40.30.10">
    <property type="entry name" value="Translation factors"/>
    <property type="match status" value="1"/>
</dbReference>
<dbReference type="SUPFAM" id="SSF63380">
    <property type="entry name" value="Riboflavin synthase domain-like"/>
    <property type="match status" value="1"/>
</dbReference>
<dbReference type="InterPro" id="IPR023173">
    <property type="entry name" value="NADPH_Cyt_P450_Rdtase_alpha"/>
</dbReference>
<feature type="compositionally biased region" description="Polar residues" evidence="13">
    <location>
        <begin position="405"/>
        <end position="426"/>
    </location>
</feature>
<dbReference type="Pfam" id="PF00667">
    <property type="entry name" value="FAD_binding_1"/>
    <property type="match status" value="1"/>
</dbReference>
<evidence type="ECO:0000256" key="7">
    <source>
        <dbReference type="ARBA" id="ARBA00022827"/>
    </source>
</evidence>
<keyword evidence="8" id="KW-0521">NADP</keyword>
<dbReference type="Gene3D" id="1.20.990.10">
    <property type="entry name" value="NADPH-cytochrome p450 Reductase, Chain A, domain 3"/>
    <property type="match status" value="1"/>
</dbReference>
<feature type="compositionally biased region" description="Basic and acidic residues" evidence="13">
    <location>
        <begin position="196"/>
        <end position="213"/>
    </location>
</feature>
<comment type="cofactor">
    <cofactor evidence="1">
        <name>FMN</name>
        <dbReference type="ChEBI" id="CHEBI:58210"/>
    </cofactor>
</comment>
<dbReference type="InterPro" id="IPR008254">
    <property type="entry name" value="Flavodoxin/NO_synth"/>
</dbReference>
<gene>
    <name evidence="16" type="ORF">SEMRO_13_G009990.1</name>
</gene>
<dbReference type="Pfam" id="PF00258">
    <property type="entry name" value="Flavodoxin_1"/>
    <property type="match status" value="2"/>
</dbReference>
<name>A0A9N8D5W5_9STRA</name>
<evidence type="ECO:0000256" key="4">
    <source>
        <dbReference type="ARBA" id="ARBA00022630"/>
    </source>
</evidence>
<dbReference type="InterPro" id="IPR001709">
    <property type="entry name" value="Flavoprot_Pyr_Nucl_cyt_Rdtase"/>
</dbReference>
<dbReference type="AlphaFoldDB" id="A0A9N8D5W5"/>
<comment type="caution">
    <text evidence="16">The sequence shown here is derived from an EMBL/GenBank/DDBJ whole genome shotgun (WGS) entry which is preliminary data.</text>
</comment>
<feature type="domain" description="FAD-binding FR-type" evidence="15">
    <location>
        <begin position="576"/>
        <end position="834"/>
    </location>
</feature>
<dbReference type="OrthoDB" id="1856718at2759"/>
<keyword evidence="5" id="KW-0288">FMN</keyword>
<evidence type="ECO:0000256" key="3">
    <source>
        <dbReference type="ARBA" id="ARBA00022605"/>
    </source>
</evidence>
<dbReference type="InterPro" id="IPR039261">
    <property type="entry name" value="FNR_nucleotide-bd"/>
</dbReference>